<feature type="signal peptide" evidence="1">
    <location>
        <begin position="1"/>
        <end position="17"/>
    </location>
</feature>
<name>A0A0E9Y2A5_ANGAN</name>
<reference evidence="2" key="2">
    <citation type="journal article" date="2015" name="Fish Shellfish Immunol.">
        <title>Early steps in the European eel (Anguilla anguilla)-Vibrio vulnificus interaction in the gills: Role of the RtxA13 toxin.</title>
        <authorList>
            <person name="Callol A."/>
            <person name="Pajuelo D."/>
            <person name="Ebbesson L."/>
            <person name="Teles M."/>
            <person name="MacKenzie S."/>
            <person name="Amaro C."/>
        </authorList>
    </citation>
    <scope>NUCLEOTIDE SEQUENCE</scope>
</reference>
<dbReference type="EMBL" id="GBXM01000292">
    <property type="protein sequence ID" value="JAI08286.1"/>
    <property type="molecule type" value="Transcribed_RNA"/>
</dbReference>
<reference evidence="2" key="1">
    <citation type="submission" date="2014-11" db="EMBL/GenBank/DDBJ databases">
        <authorList>
            <person name="Amaro Gonzalez C."/>
        </authorList>
    </citation>
    <scope>NUCLEOTIDE SEQUENCE</scope>
</reference>
<keyword evidence="1" id="KW-0732">Signal</keyword>
<dbReference type="AlphaFoldDB" id="A0A0E9Y2A5"/>
<proteinExistence type="predicted"/>
<organism evidence="2">
    <name type="scientific">Anguilla anguilla</name>
    <name type="common">European freshwater eel</name>
    <name type="synonym">Muraena anguilla</name>
    <dbReference type="NCBI Taxonomy" id="7936"/>
    <lineage>
        <taxon>Eukaryota</taxon>
        <taxon>Metazoa</taxon>
        <taxon>Chordata</taxon>
        <taxon>Craniata</taxon>
        <taxon>Vertebrata</taxon>
        <taxon>Euteleostomi</taxon>
        <taxon>Actinopterygii</taxon>
        <taxon>Neopterygii</taxon>
        <taxon>Teleostei</taxon>
        <taxon>Anguilliformes</taxon>
        <taxon>Anguillidae</taxon>
        <taxon>Anguilla</taxon>
    </lineage>
</organism>
<evidence type="ECO:0000313" key="2">
    <source>
        <dbReference type="EMBL" id="JAI08286.1"/>
    </source>
</evidence>
<feature type="chain" id="PRO_5002435733" evidence="1">
    <location>
        <begin position="18"/>
        <end position="38"/>
    </location>
</feature>
<accession>A0A0E9Y2A5</accession>
<protein>
    <submittedName>
        <fullName evidence="2">Uncharacterized protein</fullName>
    </submittedName>
</protein>
<evidence type="ECO:0000256" key="1">
    <source>
        <dbReference type="SAM" id="SignalP"/>
    </source>
</evidence>
<sequence>MLLQCSTLLAFISSVRAGLCIQFTYGLGSLSTVPKNVL</sequence>